<accession>A0ABZ3CIS8</accession>
<dbReference type="PANTHER" id="PTHR30349">
    <property type="entry name" value="PHAGE INTEGRASE-RELATED"/>
    <property type="match status" value="1"/>
</dbReference>
<evidence type="ECO:0000313" key="8">
    <source>
        <dbReference type="Proteomes" id="UP001455384"/>
    </source>
</evidence>
<evidence type="ECO:0000313" key="7">
    <source>
        <dbReference type="EMBL" id="WZX29579.1"/>
    </source>
</evidence>
<reference evidence="8" key="1">
    <citation type="submission" date="2023-10" db="EMBL/GenBank/DDBJ databases">
        <title>Genome analysis and identification of Salinococcus sp. Bachu38 nov., a PGPR from the rhizosphere of Tamarix.</title>
        <authorList>
            <person name="Liang Z."/>
            <person name="Zhang X."/>
            <person name="Jia J."/>
            <person name="Chen X."/>
            <person name="Wang Y."/>
            <person name="Wang Q."/>
            <person name="Wang R."/>
        </authorList>
    </citation>
    <scope>NUCLEOTIDE SEQUENCE [LARGE SCALE GENOMIC DNA]</scope>
    <source>
        <strain evidence="8">Bachu38</strain>
    </source>
</reference>
<evidence type="ECO:0000256" key="2">
    <source>
        <dbReference type="ARBA" id="ARBA00023125"/>
    </source>
</evidence>
<evidence type="ECO:0000256" key="1">
    <source>
        <dbReference type="ARBA" id="ARBA00008857"/>
    </source>
</evidence>
<dbReference type="CDD" id="cd01189">
    <property type="entry name" value="INT_ICEBs1_C_like"/>
    <property type="match status" value="1"/>
</dbReference>
<dbReference type="InterPro" id="IPR010998">
    <property type="entry name" value="Integrase_recombinase_N"/>
</dbReference>
<dbReference type="Gene3D" id="1.10.443.10">
    <property type="entry name" value="Intergrase catalytic core"/>
    <property type="match status" value="1"/>
</dbReference>
<evidence type="ECO:0000259" key="6">
    <source>
        <dbReference type="PROSITE" id="PS51900"/>
    </source>
</evidence>
<keyword evidence="2 4" id="KW-0238">DNA-binding</keyword>
<dbReference type="Pfam" id="PF00589">
    <property type="entry name" value="Phage_integrase"/>
    <property type="match status" value="1"/>
</dbReference>
<dbReference type="PROSITE" id="PS51898">
    <property type="entry name" value="TYR_RECOMBINASE"/>
    <property type="match status" value="1"/>
</dbReference>
<keyword evidence="8" id="KW-1185">Reference proteome</keyword>
<evidence type="ECO:0000259" key="5">
    <source>
        <dbReference type="PROSITE" id="PS51898"/>
    </source>
</evidence>
<dbReference type="InterPro" id="IPR044068">
    <property type="entry name" value="CB"/>
</dbReference>
<dbReference type="Gene3D" id="1.10.150.130">
    <property type="match status" value="1"/>
</dbReference>
<feature type="domain" description="Tyr recombinase" evidence="5">
    <location>
        <begin position="185"/>
        <end position="399"/>
    </location>
</feature>
<organism evidence="7 8">
    <name type="scientific">Salinicoccus bachuensis</name>
    <dbReference type="NCBI Taxonomy" id="3136731"/>
    <lineage>
        <taxon>Bacteria</taxon>
        <taxon>Bacillati</taxon>
        <taxon>Bacillota</taxon>
        <taxon>Bacilli</taxon>
        <taxon>Bacillales</taxon>
        <taxon>Staphylococcaceae</taxon>
        <taxon>Salinicoccus</taxon>
    </lineage>
</organism>
<evidence type="ECO:0000256" key="3">
    <source>
        <dbReference type="ARBA" id="ARBA00023172"/>
    </source>
</evidence>
<dbReference type="PANTHER" id="PTHR30349:SF64">
    <property type="entry name" value="PROPHAGE INTEGRASE INTD-RELATED"/>
    <property type="match status" value="1"/>
</dbReference>
<evidence type="ECO:0000256" key="4">
    <source>
        <dbReference type="PROSITE-ProRule" id="PRU01248"/>
    </source>
</evidence>
<gene>
    <name evidence="7" type="ORF">RQP18_13185</name>
</gene>
<comment type="similarity">
    <text evidence="1">Belongs to the 'phage' integrase family.</text>
</comment>
<dbReference type="RefSeq" id="WP_342388135.1">
    <property type="nucleotide sequence ID" value="NZ_CP138333.2"/>
</dbReference>
<proteinExistence type="inferred from homology"/>
<dbReference type="SUPFAM" id="SSF56349">
    <property type="entry name" value="DNA breaking-rejoining enzymes"/>
    <property type="match status" value="1"/>
</dbReference>
<keyword evidence="3" id="KW-0233">DNA recombination</keyword>
<sequence>MWSEPFQDKEGNTKYRFYERYVDPMSGKRKRTSVVMNKDTRPSQKEAQRLLNERIEKKVKTSTSHAPGLDDLTFHQMAHEWFERYQLTSGSKRGTMKEKRSKLNGIYRAFDADILFKNLNTRIIQDFIDDLHHREMSRGSITGYLSVIKFIIKFGEKNYHIKSNVAVHDIEVPVKVKTIEEIKSKRNNYLEMDEVKKILEYIDYKIKNNKRPDIKRNLQMMRYIIEFQVLNGMRISELLAIQNHNVNLDNKKLEIDGSIIWEKSDEGFGIKDTTKTEKSYRVIDLTDRSCEILRKAMLDNKKEAMWSDRFQDKQYVFTSVAGTPLFKEKVNVLLKEAAEWCGIDKKITSHTLRHTHISLLAQLGGSLKAIMERVGHTDHKTTLRIYTHVTQQMNKDLMNKLEKVSI</sequence>
<dbReference type="Proteomes" id="UP001455384">
    <property type="component" value="Chromosome"/>
</dbReference>
<name>A0ABZ3CIS8_9STAP</name>
<protein>
    <submittedName>
        <fullName evidence="7">Tyrosine-type recombinase/integrase</fullName>
    </submittedName>
</protein>
<dbReference type="InterPro" id="IPR013762">
    <property type="entry name" value="Integrase-like_cat_sf"/>
</dbReference>
<dbReference type="InterPro" id="IPR050090">
    <property type="entry name" value="Tyrosine_recombinase_XerCD"/>
</dbReference>
<dbReference type="EMBL" id="CP138333">
    <property type="protein sequence ID" value="WZX29579.1"/>
    <property type="molecule type" value="Genomic_DNA"/>
</dbReference>
<dbReference type="InterPro" id="IPR011010">
    <property type="entry name" value="DNA_brk_join_enz"/>
</dbReference>
<dbReference type="InterPro" id="IPR002104">
    <property type="entry name" value="Integrase_catalytic"/>
</dbReference>
<dbReference type="PROSITE" id="PS51900">
    <property type="entry name" value="CB"/>
    <property type="match status" value="1"/>
</dbReference>
<feature type="domain" description="Core-binding (CB)" evidence="6">
    <location>
        <begin position="72"/>
        <end position="156"/>
    </location>
</feature>